<proteinExistence type="inferred from homology"/>
<protein>
    <submittedName>
        <fullName evidence="6">Metal ABC transporter substrate-binding protein</fullName>
    </submittedName>
</protein>
<dbReference type="InterPro" id="IPR050492">
    <property type="entry name" value="Bact_metal-bind_prot9"/>
</dbReference>
<evidence type="ECO:0000256" key="5">
    <source>
        <dbReference type="SAM" id="SignalP"/>
    </source>
</evidence>
<dbReference type="GO" id="GO:0007155">
    <property type="term" value="P:cell adhesion"/>
    <property type="evidence" value="ECO:0007669"/>
    <property type="project" value="InterPro"/>
</dbReference>
<evidence type="ECO:0000313" key="7">
    <source>
        <dbReference type="Proteomes" id="UP000823849"/>
    </source>
</evidence>
<name>A0A9D2NBQ8_9FIRM</name>
<evidence type="ECO:0000256" key="1">
    <source>
        <dbReference type="ARBA" id="ARBA00011028"/>
    </source>
</evidence>
<evidence type="ECO:0000256" key="2">
    <source>
        <dbReference type="ARBA" id="ARBA00022448"/>
    </source>
</evidence>
<dbReference type="InterPro" id="IPR006127">
    <property type="entry name" value="ZnuA-like"/>
</dbReference>
<keyword evidence="3 5" id="KW-0732">Signal</keyword>
<gene>
    <name evidence="6" type="ORF">H9705_07390</name>
</gene>
<dbReference type="Pfam" id="PF01297">
    <property type="entry name" value="ZnuA"/>
    <property type="match status" value="1"/>
</dbReference>
<feature type="chain" id="PRO_5038536304" evidence="5">
    <location>
        <begin position="30"/>
        <end position="331"/>
    </location>
</feature>
<dbReference type="Gene3D" id="3.40.50.1980">
    <property type="entry name" value="Nitrogenase molybdenum iron protein domain"/>
    <property type="match status" value="2"/>
</dbReference>
<organism evidence="6 7">
    <name type="scientific">Candidatus Fusicatenibacter intestinigallinarum</name>
    <dbReference type="NCBI Taxonomy" id="2838598"/>
    <lineage>
        <taxon>Bacteria</taxon>
        <taxon>Bacillati</taxon>
        <taxon>Bacillota</taxon>
        <taxon>Clostridia</taxon>
        <taxon>Lachnospirales</taxon>
        <taxon>Lachnospiraceae</taxon>
        <taxon>Fusicatenibacter</taxon>
    </lineage>
</organism>
<evidence type="ECO:0000256" key="4">
    <source>
        <dbReference type="SAM" id="MobiDB-lite"/>
    </source>
</evidence>
<comment type="similarity">
    <text evidence="1">Belongs to the bacterial solute-binding protein 9 family.</text>
</comment>
<dbReference type="AlphaFoldDB" id="A0A9D2NBQ8"/>
<reference evidence="6" key="2">
    <citation type="submission" date="2021-04" db="EMBL/GenBank/DDBJ databases">
        <authorList>
            <person name="Gilroy R."/>
        </authorList>
    </citation>
    <scope>NUCLEOTIDE SEQUENCE</scope>
    <source>
        <strain evidence="6">CHK185-5351</strain>
    </source>
</reference>
<dbReference type="GO" id="GO:0030001">
    <property type="term" value="P:metal ion transport"/>
    <property type="evidence" value="ECO:0007669"/>
    <property type="project" value="InterPro"/>
</dbReference>
<feature type="compositionally biased region" description="Basic and acidic residues" evidence="4">
    <location>
        <begin position="132"/>
        <end position="141"/>
    </location>
</feature>
<dbReference type="SUPFAM" id="SSF53807">
    <property type="entry name" value="Helical backbone' metal receptor"/>
    <property type="match status" value="1"/>
</dbReference>
<feature type="compositionally biased region" description="Acidic residues" evidence="4">
    <location>
        <begin position="142"/>
        <end position="158"/>
    </location>
</feature>
<dbReference type="PANTHER" id="PTHR42953">
    <property type="entry name" value="HIGH-AFFINITY ZINC UPTAKE SYSTEM PROTEIN ZNUA-RELATED"/>
    <property type="match status" value="1"/>
</dbReference>
<evidence type="ECO:0000313" key="6">
    <source>
        <dbReference type="EMBL" id="HJC15633.1"/>
    </source>
</evidence>
<feature type="region of interest" description="Disordered" evidence="4">
    <location>
        <begin position="129"/>
        <end position="163"/>
    </location>
</feature>
<keyword evidence="2" id="KW-0813">Transport</keyword>
<feature type="signal peptide" evidence="5">
    <location>
        <begin position="1"/>
        <end position="29"/>
    </location>
</feature>
<dbReference type="Proteomes" id="UP000823849">
    <property type="component" value="Unassembled WGS sequence"/>
</dbReference>
<dbReference type="InterPro" id="IPR006129">
    <property type="entry name" value="AdhesinB"/>
</dbReference>
<dbReference type="GO" id="GO:0046872">
    <property type="term" value="F:metal ion binding"/>
    <property type="evidence" value="ECO:0007669"/>
    <property type="project" value="InterPro"/>
</dbReference>
<comment type="caution">
    <text evidence="6">The sequence shown here is derived from an EMBL/GenBank/DDBJ whole genome shotgun (WGS) entry which is preliminary data.</text>
</comment>
<sequence length="331" mass="36646">MKFSKLFSAFIPASVLLLLLSGCASPGTAGSEDSGKIRAVATIFPQYDFLRQIGGDHLELTMLLKPGAESHSFEPTPADMITVSQSDLFVYVGGDSDAWVETILESVDVSEKEIVTLMDCVETVAEEDVEGMETHGHAHDHEDEDPTAADGDHEEAEQDEHVWTSPRNAVRIVEKLRDALIAVDPENAGDYTQNAADYIDRLNRLDQEFQETVDTAKRHTILLGDRFPFRYLADAYGLDYYAAFPGCSSESEASAKTIAFLIDKVKEEKIPVVFSIELSNEKMTDSICEATGATKLQLHSCHNVTRDDFEQGITYLDLMERNVQALKEALN</sequence>
<evidence type="ECO:0000256" key="3">
    <source>
        <dbReference type="ARBA" id="ARBA00022729"/>
    </source>
</evidence>
<reference evidence="6" key="1">
    <citation type="journal article" date="2021" name="PeerJ">
        <title>Extensive microbial diversity within the chicken gut microbiome revealed by metagenomics and culture.</title>
        <authorList>
            <person name="Gilroy R."/>
            <person name="Ravi A."/>
            <person name="Getino M."/>
            <person name="Pursley I."/>
            <person name="Horton D.L."/>
            <person name="Alikhan N.F."/>
            <person name="Baker D."/>
            <person name="Gharbi K."/>
            <person name="Hall N."/>
            <person name="Watson M."/>
            <person name="Adriaenssens E.M."/>
            <person name="Foster-Nyarko E."/>
            <person name="Jarju S."/>
            <person name="Secka A."/>
            <person name="Antonio M."/>
            <person name="Oren A."/>
            <person name="Chaudhuri R.R."/>
            <person name="La Ragione R."/>
            <person name="Hildebrand F."/>
            <person name="Pallen M.J."/>
        </authorList>
    </citation>
    <scope>NUCLEOTIDE SEQUENCE</scope>
    <source>
        <strain evidence="6">CHK185-5351</strain>
    </source>
</reference>
<dbReference type="PROSITE" id="PS51257">
    <property type="entry name" value="PROKAR_LIPOPROTEIN"/>
    <property type="match status" value="1"/>
</dbReference>
<accession>A0A9D2NBQ8</accession>
<dbReference type="EMBL" id="DWWU01000031">
    <property type="protein sequence ID" value="HJC15633.1"/>
    <property type="molecule type" value="Genomic_DNA"/>
</dbReference>
<dbReference type="PRINTS" id="PR00691">
    <property type="entry name" value="ADHESINB"/>
</dbReference>
<dbReference type="PANTHER" id="PTHR42953:SF3">
    <property type="entry name" value="HIGH-AFFINITY ZINC UPTAKE SYSTEM PROTEIN ZNUA"/>
    <property type="match status" value="1"/>
</dbReference>